<protein>
    <submittedName>
        <fullName evidence="2">PDZ domain-containing protein</fullName>
    </submittedName>
</protein>
<dbReference type="WBParaSite" id="RSKR_0000069250.1">
    <property type="protein sequence ID" value="RSKR_0000069250.1"/>
    <property type="gene ID" value="RSKR_0000069250"/>
</dbReference>
<organism evidence="1 2">
    <name type="scientific">Rhabditophanes sp. KR3021</name>
    <dbReference type="NCBI Taxonomy" id="114890"/>
    <lineage>
        <taxon>Eukaryota</taxon>
        <taxon>Metazoa</taxon>
        <taxon>Ecdysozoa</taxon>
        <taxon>Nematoda</taxon>
        <taxon>Chromadorea</taxon>
        <taxon>Rhabditida</taxon>
        <taxon>Tylenchina</taxon>
        <taxon>Panagrolaimomorpha</taxon>
        <taxon>Strongyloidoidea</taxon>
        <taxon>Alloionematidae</taxon>
        <taxon>Rhabditophanes</taxon>
    </lineage>
</organism>
<proteinExistence type="predicted"/>
<evidence type="ECO:0000313" key="2">
    <source>
        <dbReference type="WBParaSite" id="RSKR_0000069250.1"/>
    </source>
</evidence>
<evidence type="ECO:0000313" key="1">
    <source>
        <dbReference type="Proteomes" id="UP000095286"/>
    </source>
</evidence>
<accession>A0AC35TI63</accession>
<sequence length="177" mass="20324">MYSAFTAYNSQQPQIPTSITSIDKSTLHYYDTSELDYDRSIPEVVREDSNFSNYTFTENEDLIKYNQIRNSVYTYEEFIAVIQLRSPSENVGFSIGQNDDDLPYIEEITEESPAARANLITSDEIIEVNSIPVTSLGYYETIDLIRDVSLKKLVQNCLFKVSNYIALPPKKGLFIFH</sequence>
<dbReference type="Proteomes" id="UP000095286">
    <property type="component" value="Unplaced"/>
</dbReference>
<name>A0AC35TI63_9BILA</name>
<reference evidence="2" key="1">
    <citation type="submission" date="2016-11" db="UniProtKB">
        <authorList>
            <consortium name="WormBaseParasite"/>
        </authorList>
    </citation>
    <scope>IDENTIFICATION</scope>
    <source>
        <strain evidence="2">KR3021</strain>
    </source>
</reference>